<name>A0ABW3HVC5_9BACL</name>
<accession>A0ABW3HVC5</accession>
<dbReference type="InterPro" id="IPR052557">
    <property type="entry name" value="CAP/Cytokinesis_protein"/>
</dbReference>
<evidence type="ECO:0000313" key="2">
    <source>
        <dbReference type="EMBL" id="MFD0961455.1"/>
    </source>
</evidence>
<feature type="domain" description="Transglutaminase-like" evidence="1">
    <location>
        <begin position="201"/>
        <end position="257"/>
    </location>
</feature>
<dbReference type="Proteomes" id="UP001596989">
    <property type="component" value="Unassembled WGS sequence"/>
</dbReference>
<gene>
    <name evidence="2" type="ORF">ACFQ2I_19050</name>
</gene>
<dbReference type="PANTHER" id="PTHR46333:SF2">
    <property type="entry name" value="CYTOKINESIS PROTEIN 3"/>
    <property type="match status" value="1"/>
</dbReference>
<dbReference type="EMBL" id="JBHTJZ010000036">
    <property type="protein sequence ID" value="MFD0961455.1"/>
    <property type="molecule type" value="Genomic_DNA"/>
</dbReference>
<dbReference type="Gene3D" id="3.10.620.30">
    <property type="match status" value="1"/>
</dbReference>
<reference evidence="3" key="1">
    <citation type="journal article" date="2019" name="Int. J. Syst. Evol. Microbiol.">
        <title>The Global Catalogue of Microorganisms (GCM) 10K type strain sequencing project: providing services to taxonomists for standard genome sequencing and annotation.</title>
        <authorList>
            <consortium name="The Broad Institute Genomics Platform"/>
            <consortium name="The Broad Institute Genome Sequencing Center for Infectious Disease"/>
            <person name="Wu L."/>
            <person name="Ma J."/>
        </authorList>
    </citation>
    <scope>NUCLEOTIDE SEQUENCE [LARGE SCALE GENOMIC DNA]</scope>
    <source>
        <strain evidence="3">CCUG 59129</strain>
    </source>
</reference>
<dbReference type="RefSeq" id="WP_377567046.1">
    <property type="nucleotide sequence ID" value="NZ_JBHTJZ010000036.1"/>
</dbReference>
<proteinExistence type="predicted"/>
<comment type="caution">
    <text evidence="2">The sequence shown here is derived from an EMBL/GenBank/DDBJ whole genome shotgun (WGS) entry which is preliminary data.</text>
</comment>
<dbReference type="SUPFAM" id="SSF54001">
    <property type="entry name" value="Cysteine proteinases"/>
    <property type="match status" value="1"/>
</dbReference>
<dbReference type="Pfam" id="PF01841">
    <property type="entry name" value="Transglut_core"/>
    <property type="match status" value="1"/>
</dbReference>
<dbReference type="PANTHER" id="PTHR46333">
    <property type="entry name" value="CYTOKINESIS PROTEIN 3"/>
    <property type="match status" value="1"/>
</dbReference>
<evidence type="ECO:0000313" key="3">
    <source>
        <dbReference type="Proteomes" id="UP001596989"/>
    </source>
</evidence>
<sequence>MRRTVMKLVLLLLVVGAIYAMELKLDLFPPSTETRDSVSVHYRSAETEQAESPLVQTDHRQAVAPPVEEEYRELELEIAEGFRSRLERFTLSHKGEREKLSEMMSDIVKSALRRDDYSAYILESYLYTIRSLGNLSRITIEAHYRETKEETAAVDRKVSETLAGIITPAMDEHEKVKAIHDWIVTHVAYDESLTYYTAYDAIDHGQTVCQGYALLGYKMLKASGIPVLIAEGTVNTGEHAWNMVQLEGEWYHLDLTWDDPVGADPEGAISYKYYLKSDEELRSDHAWTMSYPEAGVVYADTLTALAESGGEREARRYARLKLALGLHWLDAERTVSGEEQLKRIIAEAVRTGSSQLQFRYVDGPSFPDALKAAVQHEGGSYGYRASYEPYGRDGSLLVDLQLQYR</sequence>
<dbReference type="InterPro" id="IPR038765">
    <property type="entry name" value="Papain-like_cys_pep_sf"/>
</dbReference>
<evidence type="ECO:0000259" key="1">
    <source>
        <dbReference type="SMART" id="SM00460"/>
    </source>
</evidence>
<dbReference type="SMART" id="SM00460">
    <property type="entry name" value="TGc"/>
    <property type="match status" value="1"/>
</dbReference>
<dbReference type="InterPro" id="IPR002931">
    <property type="entry name" value="Transglutaminase-like"/>
</dbReference>
<keyword evidence="3" id="KW-1185">Reference proteome</keyword>
<organism evidence="2 3">
    <name type="scientific">Paenibacillus chungangensis</name>
    <dbReference type="NCBI Taxonomy" id="696535"/>
    <lineage>
        <taxon>Bacteria</taxon>
        <taxon>Bacillati</taxon>
        <taxon>Bacillota</taxon>
        <taxon>Bacilli</taxon>
        <taxon>Bacillales</taxon>
        <taxon>Paenibacillaceae</taxon>
        <taxon>Paenibacillus</taxon>
    </lineage>
</organism>
<protein>
    <submittedName>
        <fullName evidence="2">Transglutaminase domain-containing protein</fullName>
    </submittedName>
</protein>